<name>A0A229P5N1_9BACL</name>
<reference evidence="1 2" key="1">
    <citation type="submission" date="2017-07" db="EMBL/GenBank/DDBJ databases">
        <title>Paenibacillus herberti R33 genome sequencing and assembly.</title>
        <authorList>
            <person name="Su W."/>
        </authorList>
    </citation>
    <scope>NUCLEOTIDE SEQUENCE [LARGE SCALE GENOMIC DNA]</scope>
    <source>
        <strain evidence="1 2">R33</strain>
    </source>
</reference>
<dbReference type="EMBL" id="NMUQ01000001">
    <property type="protein sequence ID" value="OXM17582.1"/>
    <property type="molecule type" value="Genomic_DNA"/>
</dbReference>
<dbReference type="SUPFAM" id="SSF48452">
    <property type="entry name" value="TPR-like"/>
    <property type="match status" value="1"/>
</dbReference>
<dbReference type="Proteomes" id="UP000215145">
    <property type="component" value="Unassembled WGS sequence"/>
</dbReference>
<keyword evidence="2" id="KW-1185">Reference proteome</keyword>
<dbReference type="Gene3D" id="1.25.40.10">
    <property type="entry name" value="Tetratricopeptide repeat domain"/>
    <property type="match status" value="1"/>
</dbReference>
<protein>
    <submittedName>
        <fullName evidence="1">Uncharacterized protein</fullName>
    </submittedName>
</protein>
<gene>
    <name evidence="1" type="ORF">CGZ75_10750</name>
</gene>
<organism evidence="1 2">
    <name type="scientific">Paenibacillus herberti</name>
    <dbReference type="NCBI Taxonomy" id="1619309"/>
    <lineage>
        <taxon>Bacteria</taxon>
        <taxon>Bacillati</taxon>
        <taxon>Bacillota</taxon>
        <taxon>Bacilli</taxon>
        <taxon>Bacillales</taxon>
        <taxon>Paenibacillaceae</taxon>
        <taxon>Paenibacillus</taxon>
    </lineage>
</organism>
<sequence>MKLALLFGLLWALLGNPFIALLVLLAVLYLIDRRFIGLTPSLRKPIRRRRRISALRRELDANPSNSGSRLELSRLLLERKKYGDALRTLEPLKDSHMMEDSAEFWDDYGTSLLHTGRQEEGEAAILKALELNPRVKYGQPHLRLAAHKARTDKSKAIQHLETFSGIQSSSCESYYRMGLLLQELNRKAEAKTAFEEGIRLYRMLPRYKRRQERRWALLCFLRKSST</sequence>
<evidence type="ECO:0000313" key="1">
    <source>
        <dbReference type="EMBL" id="OXM17582.1"/>
    </source>
</evidence>
<accession>A0A229P5N1</accession>
<dbReference type="AlphaFoldDB" id="A0A229P5N1"/>
<dbReference type="InterPro" id="IPR019734">
    <property type="entry name" value="TPR_rpt"/>
</dbReference>
<dbReference type="InterPro" id="IPR011990">
    <property type="entry name" value="TPR-like_helical_dom_sf"/>
</dbReference>
<dbReference type="RefSeq" id="WP_089524659.1">
    <property type="nucleotide sequence ID" value="NZ_NMUQ01000001.1"/>
</dbReference>
<proteinExistence type="predicted"/>
<comment type="caution">
    <text evidence="1">The sequence shown here is derived from an EMBL/GenBank/DDBJ whole genome shotgun (WGS) entry which is preliminary data.</text>
</comment>
<dbReference type="SMART" id="SM00028">
    <property type="entry name" value="TPR"/>
    <property type="match status" value="2"/>
</dbReference>
<dbReference type="OrthoDB" id="2658060at2"/>
<evidence type="ECO:0000313" key="2">
    <source>
        <dbReference type="Proteomes" id="UP000215145"/>
    </source>
</evidence>
<dbReference type="Pfam" id="PF13181">
    <property type="entry name" value="TPR_8"/>
    <property type="match status" value="2"/>
</dbReference>